<protein>
    <submittedName>
        <fullName evidence="2">Uncharacterized protein</fullName>
    </submittedName>
</protein>
<gene>
    <name evidence="2" type="ORF">COCMIDRAFT_85358</name>
</gene>
<feature type="compositionally biased region" description="Basic residues" evidence="1">
    <location>
        <begin position="303"/>
        <end position="318"/>
    </location>
</feature>
<feature type="region of interest" description="Disordered" evidence="1">
    <location>
        <begin position="300"/>
        <end position="325"/>
    </location>
</feature>
<dbReference type="GeneID" id="19126651"/>
<evidence type="ECO:0000313" key="3">
    <source>
        <dbReference type="Proteomes" id="UP000054032"/>
    </source>
</evidence>
<dbReference type="Proteomes" id="UP000054032">
    <property type="component" value="Unassembled WGS sequence"/>
</dbReference>
<dbReference type="RefSeq" id="XP_007684339.1">
    <property type="nucleotide sequence ID" value="XM_007686149.1"/>
</dbReference>
<reference evidence="2 3" key="1">
    <citation type="journal article" date="2013" name="PLoS Genet.">
        <title>Comparative genome structure, secondary metabolite, and effector coding capacity across Cochliobolus pathogens.</title>
        <authorList>
            <person name="Condon B.J."/>
            <person name="Leng Y."/>
            <person name="Wu D."/>
            <person name="Bushley K.E."/>
            <person name="Ohm R.A."/>
            <person name="Otillar R."/>
            <person name="Martin J."/>
            <person name="Schackwitz W."/>
            <person name="Grimwood J."/>
            <person name="MohdZainudin N."/>
            <person name="Xue C."/>
            <person name="Wang R."/>
            <person name="Manning V.A."/>
            <person name="Dhillon B."/>
            <person name="Tu Z.J."/>
            <person name="Steffenson B.J."/>
            <person name="Salamov A."/>
            <person name="Sun H."/>
            <person name="Lowry S."/>
            <person name="LaButti K."/>
            <person name="Han J."/>
            <person name="Copeland A."/>
            <person name="Lindquist E."/>
            <person name="Barry K."/>
            <person name="Schmutz J."/>
            <person name="Baker S.E."/>
            <person name="Ciuffetti L.M."/>
            <person name="Grigoriev I.V."/>
            <person name="Zhong S."/>
            <person name="Turgeon B.G."/>
        </authorList>
    </citation>
    <scope>NUCLEOTIDE SEQUENCE [LARGE SCALE GENOMIC DNA]</scope>
    <source>
        <strain evidence="2 3">ATCC 44560</strain>
    </source>
</reference>
<dbReference type="KEGG" id="bor:COCMIDRAFT_85358"/>
<name>W6ZBH7_COCMI</name>
<keyword evidence="3" id="KW-1185">Reference proteome</keyword>
<dbReference type="EMBL" id="KI963934">
    <property type="protein sequence ID" value="EUC49157.1"/>
    <property type="molecule type" value="Genomic_DNA"/>
</dbReference>
<evidence type="ECO:0000313" key="2">
    <source>
        <dbReference type="EMBL" id="EUC49157.1"/>
    </source>
</evidence>
<organism evidence="2 3">
    <name type="scientific">Bipolaris oryzae ATCC 44560</name>
    <dbReference type="NCBI Taxonomy" id="930090"/>
    <lineage>
        <taxon>Eukaryota</taxon>
        <taxon>Fungi</taxon>
        <taxon>Dikarya</taxon>
        <taxon>Ascomycota</taxon>
        <taxon>Pezizomycotina</taxon>
        <taxon>Dothideomycetes</taxon>
        <taxon>Pleosporomycetidae</taxon>
        <taxon>Pleosporales</taxon>
        <taxon>Pleosporineae</taxon>
        <taxon>Pleosporaceae</taxon>
        <taxon>Bipolaris</taxon>
    </lineage>
</organism>
<proteinExistence type="predicted"/>
<feature type="region of interest" description="Disordered" evidence="1">
    <location>
        <begin position="12"/>
        <end position="33"/>
    </location>
</feature>
<dbReference type="AlphaFoldDB" id="W6ZBH7"/>
<sequence>MNNSPLTTIIEETSSAGTTTTQEPSSTPPGSVQQEIVPDDTDDWHCSDFLHCLGAGDPEGIVQCDAATEQDCPGLAALLLPTPNSYVNNGIHAGEHRTRTCGNCRLHEGHPLYPNRLALIDSDSNVLPGSGIRSQLCRSCIYDEVELYWLRQGTARPTNAGSSPHIRQWPAPNGIQNLCMCEGYTINFFGTSCCHACRDAAFFHFCYNPFQMTEDVLHSCTQPVIRGARIYVNQDHGRSMRVSAATVLRRRDQGIGRMCPCGNKPKRPTPQEYITYCMACLGVRIIPNFLPRDLRQGPVMARHERRQSLRNRGFKRTKGPAAAQRHPTYRVNIERAWLAPDPDIGGT</sequence>
<accession>W6ZBH7</accession>
<dbReference type="OrthoDB" id="3800213at2759"/>
<feature type="compositionally biased region" description="Low complexity" evidence="1">
    <location>
        <begin position="18"/>
        <end position="31"/>
    </location>
</feature>
<dbReference type="HOGENOM" id="CLU_796949_0_0_1"/>
<evidence type="ECO:0000256" key="1">
    <source>
        <dbReference type="SAM" id="MobiDB-lite"/>
    </source>
</evidence>